<dbReference type="InterPro" id="IPR050830">
    <property type="entry name" value="Fungal_FAS"/>
</dbReference>
<dbReference type="OMA" id="CAGHVRN"/>
<evidence type="ECO:0000256" key="16">
    <source>
        <dbReference type="PIRNR" id="PIRNR005562"/>
    </source>
</evidence>
<keyword evidence="9" id="KW-0511">Multifunctional enzyme</keyword>
<evidence type="ECO:0000256" key="5">
    <source>
        <dbReference type="ARBA" id="ARBA00022857"/>
    </source>
</evidence>
<dbReference type="PRINTS" id="PR01483">
    <property type="entry name" value="FASYNTHASE"/>
</dbReference>
<evidence type="ECO:0000256" key="15">
    <source>
        <dbReference type="ARBA" id="ARBA00048835"/>
    </source>
</evidence>
<keyword evidence="5 16" id="KW-0521">NADP</keyword>
<comment type="catalytic activity">
    <reaction evidence="12">
        <text>holo-[ACP] + malonyl-CoA = malonyl-[ACP] + CoA</text>
        <dbReference type="Rhea" id="RHEA:41792"/>
        <dbReference type="Rhea" id="RHEA-COMP:9623"/>
        <dbReference type="Rhea" id="RHEA-COMP:9685"/>
        <dbReference type="ChEBI" id="CHEBI:57287"/>
        <dbReference type="ChEBI" id="CHEBI:57384"/>
        <dbReference type="ChEBI" id="CHEBI:64479"/>
        <dbReference type="ChEBI" id="CHEBI:78449"/>
        <dbReference type="EC" id="2.3.1.39"/>
    </reaction>
</comment>
<keyword evidence="7 16" id="KW-0520">NAD</keyword>
<dbReference type="Gene3D" id="6.20.240.10">
    <property type="match status" value="1"/>
</dbReference>
<dbReference type="GO" id="GO:0004321">
    <property type="term" value="F:fatty-acyl-CoA synthase activity"/>
    <property type="evidence" value="ECO:0007669"/>
    <property type="project" value="UniProtKB-EC"/>
</dbReference>
<keyword evidence="6 16" id="KW-0560">Oxidoreductase</keyword>
<keyword evidence="3 16" id="KW-0808">Transferase</keyword>
<gene>
    <name evidence="19" type="ORF">PFICI_09703</name>
</gene>
<feature type="active site" description="For malonyltransferase activity" evidence="17">
    <location>
        <position position="1826"/>
    </location>
</feature>
<dbReference type="Pfam" id="PF01575">
    <property type="entry name" value="MaoC_dehydratas"/>
    <property type="match status" value="1"/>
</dbReference>
<dbReference type="Gene3D" id="3.30.1120.100">
    <property type="match status" value="1"/>
</dbReference>
<comment type="catalytic activity">
    <reaction evidence="1">
        <text>a (3R)-hydroxyacyl-[ACP] = a (2E)-enoyl-[ACP] + H2O</text>
        <dbReference type="Rhea" id="RHEA:13097"/>
        <dbReference type="Rhea" id="RHEA-COMP:9925"/>
        <dbReference type="Rhea" id="RHEA-COMP:9945"/>
        <dbReference type="ChEBI" id="CHEBI:15377"/>
        <dbReference type="ChEBI" id="CHEBI:78784"/>
        <dbReference type="ChEBI" id="CHEBI:78827"/>
        <dbReference type="EC" id="4.2.1.59"/>
    </reaction>
</comment>
<dbReference type="Gene3D" id="1.20.1050.120">
    <property type="match status" value="1"/>
</dbReference>
<evidence type="ECO:0000256" key="14">
    <source>
        <dbReference type="ARBA" id="ARBA00048572"/>
    </source>
</evidence>
<dbReference type="InterPro" id="IPR002539">
    <property type="entry name" value="MaoC-like_dom"/>
</dbReference>
<evidence type="ECO:0000256" key="6">
    <source>
        <dbReference type="ARBA" id="ARBA00023002"/>
    </source>
</evidence>
<dbReference type="Proteomes" id="UP000030651">
    <property type="component" value="Unassembled WGS sequence"/>
</dbReference>
<keyword evidence="20" id="KW-1185">Reference proteome</keyword>
<dbReference type="InParanoid" id="W3WXM6"/>
<keyword evidence="8" id="KW-0456">Lyase</keyword>
<dbReference type="InterPro" id="IPR001227">
    <property type="entry name" value="Ac_transferase_dom_sf"/>
</dbReference>
<dbReference type="Gene3D" id="3.10.129.10">
    <property type="entry name" value="Hotdog Thioesterase"/>
    <property type="match status" value="1"/>
</dbReference>
<dbReference type="Gene3D" id="2.40.128.700">
    <property type="match status" value="1"/>
</dbReference>
<dbReference type="GO" id="GO:0006633">
    <property type="term" value="P:fatty acid biosynthetic process"/>
    <property type="evidence" value="ECO:0007669"/>
    <property type="project" value="InterPro"/>
</dbReference>
<dbReference type="Pfam" id="PF08354">
    <property type="entry name" value="Fas1-AflB-like_hel"/>
    <property type="match status" value="1"/>
</dbReference>
<dbReference type="GO" id="GO:0019171">
    <property type="term" value="F:(3R)-hydroxyacyl-[acyl-carrier-protein] dehydratase activity"/>
    <property type="evidence" value="ECO:0007669"/>
    <property type="project" value="UniProtKB-EC"/>
</dbReference>
<evidence type="ECO:0000256" key="13">
    <source>
        <dbReference type="ARBA" id="ARBA00048536"/>
    </source>
</evidence>
<dbReference type="STRING" id="1229662.W3WXM6"/>
<comment type="similarity">
    <text evidence="2 16">Belongs to the fungal fatty acid synthetase subunit beta family.</text>
</comment>
<dbReference type="Gene3D" id="3.30.70.3330">
    <property type="match status" value="1"/>
</dbReference>
<dbReference type="SUPFAM" id="SSF54637">
    <property type="entry name" value="Thioesterase/thiol ester dehydrase-isomerase"/>
    <property type="match status" value="1"/>
</dbReference>
<dbReference type="InterPro" id="IPR013565">
    <property type="entry name" value="Fas1/AflB-like_central"/>
</dbReference>
<comment type="catalytic activity">
    <reaction evidence="14">
        <text>a 2,3-saturated acyl-[ACP] + NAD(+) = a (2E)-enoyl-[ACP] + NADH + H(+)</text>
        <dbReference type="Rhea" id="RHEA:10240"/>
        <dbReference type="Rhea" id="RHEA-COMP:9925"/>
        <dbReference type="Rhea" id="RHEA-COMP:9926"/>
        <dbReference type="ChEBI" id="CHEBI:15378"/>
        <dbReference type="ChEBI" id="CHEBI:57540"/>
        <dbReference type="ChEBI" id="CHEBI:57945"/>
        <dbReference type="ChEBI" id="CHEBI:78784"/>
        <dbReference type="ChEBI" id="CHEBI:78785"/>
        <dbReference type="EC" id="1.3.1.9"/>
    </reaction>
</comment>
<dbReference type="InterPro" id="IPR029069">
    <property type="entry name" value="HotDog_dom_sf"/>
</dbReference>
<dbReference type="FunFam" id="3.40.366.10:FF:000006">
    <property type="entry name" value="Fatty acid synthase beta subunit dehydratase"/>
    <property type="match status" value="1"/>
</dbReference>
<dbReference type="HOGENOM" id="CLU_000114_5_0_1"/>
<evidence type="ECO:0000256" key="8">
    <source>
        <dbReference type="ARBA" id="ARBA00023239"/>
    </source>
</evidence>
<dbReference type="InterPro" id="IPR016452">
    <property type="entry name" value="Fas1/AflB-like"/>
</dbReference>
<dbReference type="CDD" id="cd03447">
    <property type="entry name" value="FAS_MaoC"/>
    <property type="match status" value="1"/>
</dbReference>
<dbReference type="RefSeq" id="XP_007836475.1">
    <property type="nucleotide sequence ID" value="XM_007838284.1"/>
</dbReference>
<evidence type="ECO:0000256" key="1">
    <source>
        <dbReference type="ARBA" id="ARBA00001055"/>
    </source>
</evidence>
<evidence type="ECO:0000256" key="3">
    <source>
        <dbReference type="ARBA" id="ARBA00022679"/>
    </source>
</evidence>
<dbReference type="InterPro" id="IPR013785">
    <property type="entry name" value="Aldolase_TIM"/>
</dbReference>
<dbReference type="InterPro" id="IPR014043">
    <property type="entry name" value="Acyl_transferase_dom"/>
</dbReference>
<dbReference type="GO" id="GO:0004314">
    <property type="term" value="F:[acyl-carrier-protein] S-malonyltransferase activity"/>
    <property type="evidence" value="ECO:0007669"/>
    <property type="project" value="UniProtKB-EC"/>
</dbReference>
<dbReference type="GO" id="GO:0004318">
    <property type="term" value="F:enoyl-[acyl-carrier-protein] reductase (NADH) activity"/>
    <property type="evidence" value="ECO:0007669"/>
    <property type="project" value="UniProtKB-UniRule"/>
</dbReference>
<dbReference type="GeneID" id="19274716"/>
<evidence type="ECO:0000256" key="10">
    <source>
        <dbReference type="ARBA" id="ARBA00033756"/>
    </source>
</evidence>
<dbReference type="GO" id="GO:0016297">
    <property type="term" value="F:fatty acyl-[ACP] hydrolase activity"/>
    <property type="evidence" value="ECO:0007669"/>
    <property type="project" value="UniProtKB-EC"/>
</dbReference>
<evidence type="ECO:0000256" key="11">
    <source>
        <dbReference type="ARBA" id="ARBA00048237"/>
    </source>
</evidence>
<feature type="active site" description="For acetyltransferase activity" evidence="17">
    <location>
        <position position="292"/>
    </location>
</feature>
<protein>
    <recommendedName>
        <fullName evidence="18">Malonyl-CoA:ACP transacylase (MAT) domain-containing protein</fullName>
    </recommendedName>
</protein>
<dbReference type="InterPro" id="IPR016035">
    <property type="entry name" value="Acyl_Trfase/lysoPLipase"/>
</dbReference>
<evidence type="ECO:0000256" key="2">
    <source>
        <dbReference type="ARBA" id="ARBA00010009"/>
    </source>
</evidence>
<dbReference type="Pfam" id="PF00698">
    <property type="entry name" value="Acyl_transf_1"/>
    <property type="match status" value="1"/>
</dbReference>
<dbReference type="PANTHER" id="PTHR10982:SF21">
    <property type="entry name" value="FATTY ACID SYNTHASE SUBUNIT BETA"/>
    <property type="match status" value="1"/>
</dbReference>
<dbReference type="EMBL" id="KI912115">
    <property type="protein sequence ID" value="ETS77641.1"/>
    <property type="molecule type" value="Genomic_DNA"/>
</dbReference>
<evidence type="ECO:0000256" key="9">
    <source>
        <dbReference type="ARBA" id="ARBA00023268"/>
    </source>
</evidence>
<evidence type="ECO:0000256" key="12">
    <source>
        <dbReference type="ARBA" id="ARBA00048462"/>
    </source>
</evidence>
<evidence type="ECO:0000256" key="4">
    <source>
        <dbReference type="ARBA" id="ARBA00022801"/>
    </source>
</evidence>
<evidence type="ECO:0000313" key="20">
    <source>
        <dbReference type="Proteomes" id="UP000030651"/>
    </source>
</evidence>
<dbReference type="PANTHER" id="PTHR10982">
    <property type="entry name" value="MALONYL COA-ACYL CARRIER PROTEIN TRANSACYLASE"/>
    <property type="match status" value="1"/>
</dbReference>
<keyword evidence="4 16" id="KW-0378">Hydrolase</keyword>
<dbReference type="InterPro" id="IPR040883">
    <property type="entry name" value="FAS_meander"/>
</dbReference>
<dbReference type="Pfam" id="PF22235">
    <property type="entry name" value="FAS1_thioest_ins"/>
    <property type="match status" value="1"/>
</dbReference>
<dbReference type="GO" id="GO:0005835">
    <property type="term" value="C:fatty acid synthase complex"/>
    <property type="evidence" value="ECO:0007669"/>
    <property type="project" value="UniProtKB-UniRule"/>
</dbReference>
<comment type="catalytic activity">
    <reaction evidence="13">
        <text>(9Z)-octadecenoyl-[ACP] + H2O = (9Z)-octadecenoate + holo-[ACP] + H(+)</text>
        <dbReference type="Rhea" id="RHEA:15057"/>
        <dbReference type="Rhea" id="RHEA-COMP:9685"/>
        <dbReference type="Rhea" id="RHEA-COMP:9924"/>
        <dbReference type="ChEBI" id="CHEBI:15377"/>
        <dbReference type="ChEBI" id="CHEBI:15378"/>
        <dbReference type="ChEBI" id="CHEBI:30823"/>
        <dbReference type="ChEBI" id="CHEBI:64479"/>
        <dbReference type="ChEBI" id="CHEBI:78783"/>
        <dbReference type="EC" id="3.1.2.14"/>
    </reaction>
</comment>
<dbReference type="FunFam" id="3.30.70.3330:FF:000001">
    <property type="entry name" value="Fatty acid synthase subunit beta dehydratase"/>
    <property type="match status" value="1"/>
</dbReference>
<comment type="catalytic activity">
    <reaction evidence="15">
        <text>holo-[ACP] + acetyl-CoA = acetyl-[ACP] + CoA</text>
        <dbReference type="Rhea" id="RHEA:41788"/>
        <dbReference type="Rhea" id="RHEA-COMP:9621"/>
        <dbReference type="Rhea" id="RHEA-COMP:9685"/>
        <dbReference type="ChEBI" id="CHEBI:57287"/>
        <dbReference type="ChEBI" id="CHEBI:57288"/>
        <dbReference type="ChEBI" id="CHEBI:64479"/>
        <dbReference type="ChEBI" id="CHEBI:78446"/>
        <dbReference type="EC" id="2.3.1.38"/>
    </reaction>
</comment>
<dbReference type="InterPro" id="IPR032088">
    <property type="entry name" value="SAT"/>
</dbReference>
<accession>W3WXM6</accession>
<dbReference type="Gene3D" id="3.20.20.70">
    <property type="entry name" value="Aldolase class I"/>
    <property type="match status" value="1"/>
</dbReference>
<dbReference type="Gene3D" id="3.40.366.10">
    <property type="entry name" value="Malonyl-Coenzyme A Acyl Carrier Protein, domain 2"/>
    <property type="match status" value="3"/>
</dbReference>
<dbReference type="Gene3D" id="6.10.60.10">
    <property type="match status" value="1"/>
</dbReference>
<evidence type="ECO:0000256" key="7">
    <source>
        <dbReference type="ARBA" id="ARBA00023027"/>
    </source>
</evidence>
<dbReference type="GO" id="GO:0004313">
    <property type="term" value="F:[acyl-carrier-protein] S-acetyltransferase activity"/>
    <property type="evidence" value="ECO:0007669"/>
    <property type="project" value="UniProtKB-EC"/>
</dbReference>
<dbReference type="FunFam" id="3.20.20.70:FF:000078">
    <property type="entry name" value="Fatty acid synthase beta subunit dehydratase"/>
    <property type="match status" value="1"/>
</dbReference>
<comment type="catalytic activity">
    <reaction evidence="11">
        <text>acetyl-CoA + n malonyl-CoA + 2n NADPH + 4n H(+) = a long-chain-acyl-CoA + n CoA + n CO2 + 2n NADP(+).</text>
        <dbReference type="EC" id="2.3.1.86"/>
    </reaction>
</comment>
<dbReference type="KEGG" id="pfy:PFICI_09703"/>
<dbReference type="Gene3D" id="1.20.930.70">
    <property type="match status" value="1"/>
</dbReference>
<dbReference type="PIRSF" id="PIRSF005562">
    <property type="entry name" value="FAS_yeast_beta"/>
    <property type="match status" value="1"/>
</dbReference>
<dbReference type="SUPFAM" id="SSF51412">
    <property type="entry name" value="Inosine monophosphate dehydrogenase (IMPDH)"/>
    <property type="match status" value="1"/>
</dbReference>
<dbReference type="Pfam" id="PF17951">
    <property type="entry name" value="FAS_meander"/>
    <property type="match status" value="1"/>
</dbReference>
<dbReference type="SMART" id="SM00827">
    <property type="entry name" value="PKS_AT"/>
    <property type="match status" value="1"/>
</dbReference>
<evidence type="ECO:0000259" key="18">
    <source>
        <dbReference type="SMART" id="SM00827"/>
    </source>
</evidence>
<dbReference type="OrthoDB" id="4251012at2759"/>
<organism evidence="19 20">
    <name type="scientific">Pestalotiopsis fici (strain W106-1 / CGMCC3.15140)</name>
    <dbReference type="NCBI Taxonomy" id="1229662"/>
    <lineage>
        <taxon>Eukaryota</taxon>
        <taxon>Fungi</taxon>
        <taxon>Dikarya</taxon>
        <taxon>Ascomycota</taxon>
        <taxon>Pezizomycotina</taxon>
        <taxon>Sordariomycetes</taxon>
        <taxon>Xylariomycetidae</taxon>
        <taxon>Amphisphaeriales</taxon>
        <taxon>Sporocadaceae</taxon>
        <taxon>Pestalotiopsis</taxon>
    </lineage>
</organism>
<dbReference type="Pfam" id="PF16073">
    <property type="entry name" value="SAT"/>
    <property type="match status" value="1"/>
</dbReference>
<dbReference type="GO" id="GO:0004312">
    <property type="term" value="F:fatty acid synthase activity"/>
    <property type="evidence" value="ECO:0007669"/>
    <property type="project" value="InterPro"/>
</dbReference>
<sequence length="2062" mass="228054">MTTSEEGTSSFDEVNPTPKIFDTPGLFTPVTPGVLVQFSISFQQVHVEFTLPASDASQLNESRRTFLATLDQSQSNSDGKASISAAVLAFQFLEYLLTSRVSLGTLARVFDAVQSDILRDKEIHDFLNQLDDGISARKYILRTYMVLVAKLSIPLPSGPSAFISAATREKHRILVTFGGQSSANPNCVDDLADLYSIYQPYLEPLVTVLGDVLNSLSRHHDTKAFYLGREIDLAAWLADPATRPSKSFISGAAVSFPIIGLTGLLHYSVICQLLGKTPAEMAQTLAGTTGHSQGIILATAVAKAHSWESFLVEAKWAMEMLFWIGYESQLAAPQSALSPAMINDNVQNGEGIPSHMLLVRGMGREKLDGMIAAGNKYLSKDERLHLSLINSSADHVVAGPPKSLRGLVLRLRQIRAKDGLDQSRVPYSKRKPVISLVFLPVNAPFHTPYLREAADRVSARMSRSWPDPARISDLRIPVFDTESGLDMRMAYRPEADMTHLLIDAVSTKVVDWPKTLQVDNGPRRFSHIITLGAGRFAGMVHQNVDGRGVRVIDGTKLDTADLATTGDKAEMFAQEFSRSSTFIKSWKERFRPRLVQSADGDYRVETRLNKILKAHPIIVAGMTPTTVPWDFVASVTDAGYHIELAGGGYHNAAAMTSAIEKLAANIPVGRSITCNLIYVDPKAIGYQIPLIRQLISNGLPIRGLTIGAGVPSSEVAAQYIETLGIEHISFKPGSIGAIRDVISIAKAHPTFPIILQWTGGRGGGHHSCEDFHQPLLETYSEIRRCSNLYLVVGSGFGDGKGMLPYLTGSWSVPFGRPEMPCDGILLGSRMMVATDSNTSPSVKKVLVKASGVNDSEWEQSYEKTGAAGVLTVTSEMGQPIHKVATRGVRLWKEMDDTIFSLPKSERRAALLKRKSEIIKRLNEDYAKPWFGQDAAGHAADLEDMTYAEVLDRLVNLMYVAHQKRWVHPSYHELVHEFVDRTLERLYPHSVDPSLLENAETLISELKRLCPEITEQILHPEDARAFVQACKLRGRKPVNFVVAFDDDFEHWFKKDSLWQSEDIEAVIDQDPERVCILQSPVSVRYSTRDDQSSKEILDEIQNDLVALMQAYKDSSNVKLQATLPVAVAHPISNSIIIDDMAGSTAFKPVSGQDLPGPDDWIECLEPYTCPSVLALLEQDTLFETSTNRSRPNPFRRIFSARHGYTLILDRDCDQMSLQHDDSDQTIVRVTAASPDKLQVQFVHGDHVPTGVASLTLQLKYDARSMQLIDCTDNRNRRIQDFYAQLWLGQGEAQNGRLTDRFFGGSFELTQKLQQTLSSVVSHAMSDGSSIGRTNTLPLETGVIASWDVLMTPLLISDLDGDILRLVHQSIGIEYTSGAAPLQVGDSINSESSIRSVTIQPSGKSVVVEAKLLRESRHIGTVTSEFFIKGSFSDHHNTFRYEEEPVMELKVESKIDEAVLRDRSWLRLDDACDTLSGKTLIFKTQTRAQWLDHTKAADLMIRGTVEHMLWNGSRVKVGSIYLDATRSLGNPVMDFLQRKGRVIDAKVMLKNPGWAEDSERTVIMPSHTQLYAETSGDCNPIHVSPVFADLAELPCPIMHGMYTAAVSRKVVEDLVVPGEPQRMRRFNASFVGMVRPGDHLIVGFSHVAMNNGRMVLKVTARQEETGEEVLRGEAEVDQPSTAYLFTGQGSQSPGMGMGLYETSPVAKAIYDEMDSHIRDTYGWSILQVIRENPKELTVHFRGRQGQKILQNYLDMRSEVTESDGTRRSIPIIPGLSRDSTSHTFSDARGLLQSTLFAQPAIILLEKATFEHMRESGLIQEGALFAGHSLGEYGALSSLAGFVSFKDMLSICLYRGLIMQLAVPRNHQGYTGYSMMAANPARVGKHFDDAALRQIVRHIHRESGELLEIVNFNIEGEQYVCAGHVQNLHCLTEILNAAAVQKIKPASIQEFLGSSEPEGTTVGKIIAQSIAQSKQLPLDVELRRGKATIPLAGIEVPFHSSRLEPGVPTWRAFLRDRIVVEDIRPERLVGSFIPNVVGKPFSLDSSFVQEVAHITQSPILERIVC</sequence>
<dbReference type="SUPFAM" id="SSF52151">
    <property type="entry name" value="FabD/lysophospholipase-like"/>
    <property type="match status" value="2"/>
</dbReference>
<evidence type="ECO:0000256" key="17">
    <source>
        <dbReference type="PIRSR" id="PIRSR005562-1"/>
    </source>
</evidence>
<reference evidence="20" key="1">
    <citation type="journal article" date="2015" name="BMC Genomics">
        <title>Genomic and transcriptomic analysis of the endophytic fungus Pestalotiopsis fici reveals its lifestyle and high potential for synthesis of natural products.</title>
        <authorList>
            <person name="Wang X."/>
            <person name="Zhang X."/>
            <person name="Liu L."/>
            <person name="Xiang M."/>
            <person name="Wang W."/>
            <person name="Sun X."/>
            <person name="Che Y."/>
            <person name="Guo L."/>
            <person name="Liu G."/>
            <person name="Guo L."/>
            <person name="Wang C."/>
            <person name="Yin W.B."/>
            <person name="Stadler M."/>
            <person name="Zhang X."/>
            <person name="Liu X."/>
        </authorList>
    </citation>
    <scope>NUCLEOTIDE SEQUENCE [LARGE SCALE GENOMIC DNA]</scope>
    <source>
        <strain evidence="20">W106-1 / CGMCC3.15140</strain>
    </source>
</reference>
<dbReference type="eggNOG" id="ENOG502QQJX">
    <property type="taxonomic scope" value="Eukaryota"/>
</dbReference>
<proteinExistence type="inferred from homology"/>
<name>W3WXM6_PESFW</name>
<comment type="subunit">
    <text evidence="10">[Alpha(6)beta(6)] hexamers of two multifunctional subunits (alpha and beta).</text>
</comment>
<evidence type="ECO:0000313" key="19">
    <source>
        <dbReference type="EMBL" id="ETS77641.1"/>
    </source>
</evidence>
<feature type="domain" description="Malonyl-CoA:ACP transacylase (MAT)" evidence="18">
    <location>
        <begin position="1682"/>
        <end position="1956"/>
    </location>
</feature>
<dbReference type="InterPro" id="IPR003965">
    <property type="entry name" value="Fatty_acid_synthase"/>
</dbReference>